<reference evidence="1" key="1">
    <citation type="submission" date="2019-11" db="EMBL/GenBank/DDBJ databases">
        <authorList>
            <person name="Feng L."/>
        </authorList>
    </citation>
    <scope>NUCLEOTIDE SEQUENCE</scope>
    <source>
        <strain evidence="1">CbolteaeLFYP116</strain>
    </source>
</reference>
<organism evidence="1">
    <name type="scientific">Enterocloster bolteae</name>
    <dbReference type="NCBI Taxonomy" id="208479"/>
    <lineage>
        <taxon>Bacteria</taxon>
        <taxon>Bacillati</taxon>
        <taxon>Bacillota</taxon>
        <taxon>Clostridia</taxon>
        <taxon>Lachnospirales</taxon>
        <taxon>Lachnospiraceae</taxon>
        <taxon>Enterocloster</taxon>
    </lineage>
</organism>
<protein>
    <submittedName>
        <fullName evidence="1">Uncharacterized protein</fullName>
    </submittedName>
</protein>
<dbReference type="RefSeq" id="WP_002566582.1">
    <property type="nucleotide sequence ID" value="NZ_BAABXO010000002.1"/>
</dbReference>
<dbReference type="EMBL" id="CACRTF010000011">
    <property type="protein sequence ID" value="VYT13739.1"/>
    <property type="molecule type" value="Genomic_DNA"/>
</dbReference>
<dbReference type="GeneID" id="44663917"/>
<accession>A0A6M5GC05</accession>
<name>A0A6M5GC05_9FIRM</name>
<gene>
    <name evidence="1" type="ORF">CBLFYP116_02006</name>
</gene>
<evidence type="ECO:0000313" key="1">
    <source>
        <dbReference type="EMBL" id="VYT13739.1"/>
    </source>
</evidence>
<dbReference type="AlphaFoldDB" id="A0A6M5GC05"/>
<sequence>MSPKELNYIEDALGHEQFLMNQCQEAIQNLQDPALKNQAQQMEQKHKQIFDSFYNLV</sequence>
<proteinExistence type="predicted"/>